<accession>A0A6A6MAN1</accession>
<sequence>MYFAPHDSGLGTFASGVGLFEHYESGSMQNEAGPSSSMQQTGPELQLMSKQDVDEHEDQGEHCRHGRWAVHV</sequence>
<evidence type="ECO:0000313" key="2">
    <source>
        <dbReference type="EMBL" id="KAF2310772.1"/>
    </source>
</evidence>
<organism evidence="2 3">
    <name type="scientific">Hevea brasiliensis</name>
    <name type="common">Para rubber tree</name>
    <name type="synonym">Siphonia brasiliensis</name>
    <dbReference type="NCBI Taxonomy" id="3981"/>
    <lineage>
        <taxon>Eukaryota</taxon>
        <taxon>Viridiplantae</taxon>
        <taxon>Streptophyta</taxon>
        <taxon>Embryophyta</taxon>
        <taxon>Tracheophyta</taxon>
        <taxon>Spermatophyta</taxon>
        <taxon>Magnoliopsida</taxon>
        <taxon>eudicotyledons</taxon>
        <taxon>Gunneridae</taxon>
        <taxon>Pentapetalae</taxon>
        <taxon>rosids</taxon>
        <taxon>fabids</taxon>
        <taxon>Malpighiales</taxon>
        <taxon>Euphorbiaceae</taxon>
        <taxon>Crotonoideae</taxon>
        <taxon>Micrandreae</taxon>
        <taxon>Hevea</taxon>
    </lineage>
</organism>
<name>A0A6A6MAN1_HEVBR</name>
<evidence type="ECO:0000313" key="3">
    <source>
        <dbReference type="Proteomes" id="UP000467840"/>
    </source>
</evidence>
<reference evidence="2 3" key="1">
    <citation type="journal article" date="2020" name="Mol. Plant">
        <title>The Chromosome-Based Rubber Tree Genome Provides New Insights into Spurge Genome Evolution and Rubber Biosynthesis.</title>
        <authorList>
            <person name="Liu J."/>
            <person name="Shi C."/>
            <person name="Shi C.C."/>
            <person name="Li W."/>
            <person name="Zhang Q.J."/>
            <person name="Zhang Y."/>
            <person name="Li K."/>
            <person name="Lu H.F."/>
            <person name="Shi C."/>
            <person name="Zhu S.T."/>
            <person name="Xiao Z.Y."/>
            <person name="Nan H."/>
            <person name="Yue Y."/>
            <person name="Zhu X.G."/>
            <person name="Wu Y."/>
            <person name="Hong X.N."/>
            <person name="Fan G.Y."/>
            <person name="Tong Y."/>
            <person name="Zhang D."/>
            <person name="Mao C.L."/>
            <person name="Liu Y.L."/>
            <person name="Hao S.J."/>
            <person name="Liu W.Q."/>
            <person name="Lv M.Q."/>
            <person name="Zhang H.B."/>
            <person name="Liu Y."/>
            <person name="Hu-Tang G.R."/>
            <person name="Wang J.P."/>
            <person name="Wang J.H."/>
            <person name="Sun Y.H."/>
            <person name="Ni S.B."/>
            <person name="Chen W.B."/>
            <person name="Zhang X.C."/>
            <person name="Jiao Y.N."/>
            <person name="Eichler E.E."/>
            <person name="Li G.H."/>
            <person name="Liu X."/>
            <person name="Gao L.Z."/>
        </authorList>
    </citation>
    <scope>NUCLEOTIDE SEQUENCE [LARGE SCALE GENOMIC DNA]</scope>
    <source>
        <strain evidence="3">cv. GT1</strain>
        <tissue evidence="2">Leaf</tissue>
    </source>
</reference>
<gene>
    <name evidence="2" type="ORF">GH714_017034</name>
</gene>
<evidence type="ECO:0000256" key="1">
    <source>
        <dbReference type="SAM" id="MobiDB-lite"/>
    </source>
</evidence>
<protein>
    <submittedName>
        <fullName evidence="2">Uncharacterized protein</fullName>
    </submittedName>
</protein>
<comment type="caution">
    <text evidence="2">The sequence shown here is derived from an EMBL/GenBank/DDBJ whole genome shotgun (WGS) entry which is preliminary data.</text>
</comment>
<feature type="region of interest" description="Disordered" evidence="1">
    <location>
        <begin position="49"/>
        <end position="72"/>
    </location>
</feature>
<keyword evidence="3" id="KW-1185">Reference proteome</keyword>
<dbReference type="EMBL" id="JAAGAX010000006">
    <property type="protein sequence ID" value="KAF2310772.1"/>
    <property type="molecule type" value="Genomic_DNA"/>
</dbReference>
<dbReference type="AlphaFoldDB" id="A0A6A6MAN1"/>
<dbReference type="Proteomes" id="UP000467840">
    <property type="component" value="Chromosome 14"/>
</dbReference>
<proteinExistence type="predicted"/>